<dbReference type="InterPro" id="IPR005467">
    <property type="entry name" value="His_kinase_dom"/>
</dbReference>
<keyword evidence="4" id="KW-0808">Transferase</keyword>
<dbReference type="Gene3D" id="3.30.565.10">
    <property type="entry name" value="Histidine kinase-like ATPase, C-terminal domain"/>
    <property type="match status" value="1"/>
</dbReference>
<dbReference type="GO" id="GO:0000155">
    <property type="term" value="F:phosphorelay sensor kinase activity"/>
    <property type="evidence" value="ECO:0007669"/>
    <property type="project" value="InterPro"/>
</dbReference>
<evidence type="ECO:0000313" key="11">
    <source>
        <dbReference type="Proteomes" id="UP000186026"/>
    </source>
</evidence>
<dbReference type="AlphaFoldDB" id="A0A1N7JXD9"/>
<dbReference type="Pfam" id="PF00512">
    <property type="entry name" value="HisKA"/>
    <property type="match status" value="1"/>
</dbReference>
<dbReference type="EMBL" id="FTOP01000001">
    <property type="protein sequence ID" value="SIS54022.1"/>
    <property type="molecule type" value="Genomic_DNA"/>
</dbReference>
<dbReference type="CDD" id="cd00082">
    <property type="entry name" value="HisKA"/>
    <property type="match status" value="1"/>
</dbReference>
<gene>
    <name evidence="10" type="ORF">SAMN05421761_101309</name>
</gene>
<keyword evidence="11" id="KW-1185">Reference proteome</keyword>
<dbReference type="InterPro" id="IPR003594">
    <property type="entry name" value="HATPase_dom"/>
</dbReference>
<dbReference type="OrthoDB" id="1522504at2"/>
<reference evidence="11" key="1">
    <citation type="submission" date="2017-01" db="EMBL/GenBank/DDBJ databases">
        <authorList>
            <person name="Varghese N."/>
            <person name="Submissions S."/>
        </authorList>
    </citation>
    <scope>NUCLEOTIDE SEQUENCE [LARGE SCALE GENOMIC DNA]</scope>
    <source>
        <strain evidence="11">DSM 46698</strain>
    </source>
</reference>
<dbReference type="InterPro" id="IPR036097">
    <property type="entry name" value="HisK_dim/P_sf"/>
</dbReference>
<accession>A0A1N7JXD9</accession>
<feature type="transmembrane region" description="Helical" evidence="8">
    <location>
        <begin position="141"/>
        <end position="160"/>
    </location>
</feature>
<dbReference type="CDD" id="cd00075">
    <property type="entry name" value="HATPase"/>
    <property type="match status" value="1"/>
</dbReference>
<dbReference type="SMART" id="SM00388">
    <property type="entry name" value="HisKA"/>
    <property type="match status" value="1"/>
</dbReference>
<evidence type="ECO:0000256" key="7">
    <source>
        <dbReference type="ARBA" id="ARBA00022989"/>
    </source>
</evidence>
<keyword evidence="7 8" id="KW-1133">Transmembrane helix</keyword>
<evidence type="ECO:0000256" key="3">
    <source>
        <dbReference type="ARBA" id="ARBA00022553"/>
    </source>
</evidence>
<dbReference type="PROSITE" id="PS50109">
    <property type="entry name" value="HIS_KIN"/>
    <property type="match status" value="1"/>
</dbReference>
<dbReference type="InterPro" id="IPR050428">
    <property type="entry name" value="TCS_sensor_his_kinase"/>
</dbReference>
<dbReference type="PANTHER" id="PTHR45436">
    <property type="entry name" value="SENSOR HISTIDINE KINASE YKOH"/>
    <property type="match status" value="1"/>
</dbReference>
<dbReference type="Gene3D" id="1.10.287.130">
    <property type="match status" value="1"/>
</dbReference>
<dbReference type="STRING" id="529505.SAMN05421761_101309"/>
<evidence type="ECO:0000256" key="2">
    <source>
        <dbReference type="ARBA" id="ARBA00012438"/>
    </source>
</evidence>
<feature type="domain" description="Histidine kinase" evidence="9">
    <location>
        <begin position="228"/>
        <end position="440"/>
    </location>
</feature>
<proteinExistence type="predicted"/>
<sequence>MRLSAKLLIYNLLAKGLILLIFISAAPFVLKYFAVKNTDNQLREKRDEVISIIIEDGMEKFISSENPEIGFGSYNILKEEYILLELWEQGLVVDTIFVEDRILERETVTYRVYSNTFEYEGDTYILEIGRSLETIKAIERIIYNILIGTLIIFLALTFFLDTAFTEKILQPFKKIINQKISQINEPQQFSYKPIKTNTEEFRLLDHAISDMMRRIQKAFNQERIFISHASHELKTPISVLQSKVEALFSSEEISDLEMEKLLDMQVTIQQMKKTVNALLLISKVNNAQFIKTESVQVNQLIDEMMEEWKDYAEDKEIVLTIERNDPFTFESSNESLCRMMIQNALINALKYTPKGGKISVISTSTNSHHQVIIKDTGPGISDDLLNQVKDGIVFLKDAEKDKSGFGLQIMLKVALYLDVMVDIKSSTDGTAITFTCPIQQD</sequence>
<dbReference type="SUPFAM" id="SSF55874">
    <property type="entry name" value="ATPase domain of HSP90 chaperone/DNA topoisomerase II/histidine kinase"/>
    <property type="match status" value="1"/>
</dbReference>
<keyword evidence="6 10" id="KW-0418">Kinase</keyword>
<dbReference type="EC" id="2.7.13.3" evidence="2"/>
<keyword evidence="5 8" id="KW-0812">Transmembrane</keyword>
<dbReference type="InterPro" id="IPR003661">
    <property type="entry name" value="HisK_dim/P_dom"/>
</dbReference>
<dbReference type="InterPro" id="IPR036890">
    <property type="entry name" value="HATPase_C_sf"/>
</dbReference>
<dbReference type="Proteomes" id="UP000186026">
    <property type="component" value="Unassembled WGS sequence"/>
</dbReference>
<evidence type="ECO:0000256" key="4">
    <source>
        <dbReference type="ARBA" id="ARBA00022679"/>
    </source>
</evidence>
<feature type="transmembrane region" description="Helical" evidence="8">
    <location>
        <begin position="12"/>
        <end position="35"/>
    </location>
</feature>
<organism evidence="10 11">
    <name type="scientific">Belliella pelovolcani</name>
    <dbReference type="NCBI Taxonomy" id="529505"/>
    <lineage>
        <taxon>Bacteria</taxon>
        <taxon>Pseudomonadati</taxon>
        <taxon>Bacteroidota</taxon>
        <taxon>Cytophagia</taxon>
        <taxon>Cytophagales</taxon>
        <taxon>Cyclobacteriaceae</taxon>
        <taxon>Belliella</taxon>
    </lineage>
</organism>
<dbReference type="RefSeq" id="WP_076497854.1">
    <property type="nucleotide sequence ID" value="NZ_FTOP01000001.1"/>
</dbReference>
<keyword evidence="3" id="KW-0597">Phosphoprotein</keyword>
<dbReference type="GO" id="GO:0005886">
    <property type="term" value="C:plasma membrane"/>
    <property type="evidence" value="ECO:0007669"/>
    <property type="project" value="TreeGrafter"/>
</dbReference>
<keyword evidence="8" id="KW-0472">Membrane</keyword>
<name>A0A1N7JXD9_9BACT</name>
<evidence type="ECO:0000256" key="1">
    <source>
        <dbReference type="ARBA" id="ARBA00000085"/>
    </source>
</evidence>
<evidence type="ECO:0000313" key="10">
    <source>
        <dbReference type="EMBL" id="SIS54022.1"/>
    </source>
</evidence>
<evidence type="ECO:0000256" key="8">
    <source>
        <dbReference type="SAM" id="Phobius"/>
    </source>
</evidence>
<dbReference type="SUPFAM" id="SSF47384">
    <property type="entry name" value="Homodimeric domain of signal transducing histidine kinase"/>
    <property type="match status" value="1"/>
</dbReference>
<dbReference type="PANTHER" id="PTHR45436:SF5">
    <property type="entry name" value="SENSOR HISTIDINE KINASE TRCS"/>
    <property type="match status" value="1"/>
</dbReference>
<evidence type="ECO:0000256" key="5">
    <source>
        <dbReference type="ARBA" id="ARBA00022692"/>
    </source>
</evidence>
<evidence type="ECO:0000256" key="6">
    <source>
        <dbReference type="ARBA" id="ARBA00022777"/>
    </source>
</evidence>
<dbReference type="SMART" id="SM00387">
    <property type="entry name" value="HATPase_c"/>
    <property type="match status" value="1"/>
</dbReference>
<dbReference type="Pfam" id="PF02518">
    <property type="entry name" value="HATPase_c"/>
    <property type="match status" value="1"/>
</dbReference>
<protein>
    <recommendedName>
        <fullName evidence="2">histidine kinase</fullName>
        <ecNumber evidence="2">2.7.13.3</ecNumber>
    </recommendedName>
</protein>
<comment type="catalytic activity">
    <reaction evidence="1">
        <text>ATP + protein L-histidine = ADP + protein N-phospho-L-histidine.</text>
        <dbReference type="EC" id="2.7.13.3"/>
    </reaction>
</comment>
<evidence type="ECO:0000259" key="9">
    <source>
        <dbReference type="PROSITE" id="PS50109"/>
    </source>
</evidence>